<name>A0A915CMJ9_9BILA</name>
<dbReference type="WBParaSite" id="jg10560.1">
    <property type="protein sequence ID" value="jg10560.1"/>
    <property type="gene ID" value="jg10560"/>
</dbReference>
<evidence type="ECO:0000313" key="3">
    <source>
        <dbReference type="WBParaSite" id="jg10560.1"/>
    </source>
</evidence>
<dbReference type="PANTHER" id="PTHR11142:SF4">
    <property type="entry name" value="PSEUDOURIDYLATE SYNTHASE 1 HOMOLOG"/>
    <property type="match status" value="1"/>
</dbReference>
<dbReference type="Proteomes" id="UP000887574">
    <property type="component" value="Unplaced"/>
</dbReference>
<dbReference type="PANTHER" id="PTHR11142">
    <property type="entry name" value="PSEUDOURIDYLATE SYNTHASE"/>
    <property type="match status" value="1"/>
</dbReference>
<keyword evidence="2" id="KW-1185">Reference proteome</keyword>
<dbReference type="SUPFAM" id="SSF55120">
    <property type="entry name" value="Pseudouridine synthase"/>
    <property type="match status" value="1"/>
</dbReference>
<dbReference type="Gene3D" id="3.30.70.580">
    <property type="entry name" value="Pseudouridine synthase I, catalytic domain, N-terminal subdomain"/>
    <property type="match status" value="1"/>
</dbReference>
<dbReference type="GO" id="GO:0003723">
    <property type="term" value="F:RNA binding"/>
    <property type="evidence" value="ECO:0007669"/>
    <property type="project" value="InterPro"/>
</dbReference>
<dbReference type="InterPro" id="IPR020103">
    <property type="entry name" value="PsdUridine_synth_cat_dom_sf"/>
</dbReference>
<reference evidence="3" key="1">
    <citation type="submission" date="2022-11" db="UniProtKB">
        <authorList>
            <consortium name="WormBaseParasite"/>
        </authorList>
    </citation>
    <scope>IDENTIFICATION</scope>
</reference>
<dbReference type="GO" id="GO:1990481">
    <property type="term" value="P:mRNA pseudouridine synthesis"/>
    <property type="evidence" value="ECO:0007669"/>
    <property type="project" value="TreeGrafter"/>
</dbReference>
<organism evidence="2 3">
    <name type="scientific">Ditylenchus dipsaci</name>
    <dbReference type="NCBI Taxonomy" id="166011"/>
    <lineage>
        <taxon>Eukaryota</taxon>
        <taxon>Metazoa</taxon>
        <taxon>Ecdysozoa</taxon>
        <taxon>Nematoda</taxon>
        <taxon>Chromadorea</taxon>
        <taxon>Rhabditida</taxon>
        <taxon>Tylenchina</taxon>
        <taxon>Tylenchomorpha</taxon>
        <taxon>Sphaerularioidea</taxon>
        <taxon>Anguinidae</taxon>
        <taxon>Anguininae</taxon>
        <taxon>Ditylenchus</taxon>
    </lineage>
</organism>
<dbReference type="GO" id="GO:0031119">
    <property type="term" value="P:tRNA pseudouridine synthesis"/>
    <property type="evidence" value="ECO:0007669"/>
    <property type="project" value="TreeGrafter"/>
</dbReference>
<dbReference type="InterPro" id="IPR001406">
    <property type="entry name" value="PsdUridine_synth_TruA"/>
</dbReference>
<dbReference type="InterPro" id="IPR020094">
    <property type="entry name" value="TruA/RsuA/RluB/E/F_N"/>
</dbReference>
<proteinExistence type="predicted"/>
<sequence>MLVAYQGKNYFGMQIQKDAAQPTIEFHLLKALFELGYITEEERIVPNKFYFQRAARTDKGVSAVRQMCSMFLPLNEDLAKSAHKKEPPTFNAQKGCDYRTYSYTLPTYAFAPTKELTNNAYRISEERLKEVNETLNKFVGTHNFYNYTSKKEHSDKSCIRIYRIPEYLCQRPKLYVASDQENDWCDYSSYPWIYEPTRSAKIVLKKKGWTFLKHQVKACY</sequence>
<protein>
    <submittedName>
        <fullName evidence="3">tRNA pseudouridine synthase</fullName>
    </submittedName>
</protein>
<dbReference type="GO" id="GO:0009982">
    <property type="term" value="F:pseudouridine synthase activity"/>
    <property type="evidence" value="ECO:0007669"/>
    <property type="project" value="InterPro"/>
</dbReference>
<evidence type="ECO:0000256" key="1">
    <source>
        <dbReference type="ARBA" id="ARBA00023235"/>
    </source>
</evidence>
<dbReference type="GO" id="GO:0005634">
    <property type="term" value="C:nucleus"/>
    <property type="evidence" value="ECO:0007669"/>
    <property type="project" value="TreeGrafter"/>
</dbReference>
<keyword evidence="1" id="KW-0413">Isomerase</keyword>
<accession>A0A915CMJ9</accession>
<evidence type="ECO:0000313" key="2">
    <source>
        <dbReference type="Proteomes" id="UP000887574"/>
    </source>
</evidence>
<dbReference type="AlphaFoldDB" id="A0A915CMJ9"/>